<name>A0A1G1YV76_9BACT</name>
<dbReference type="AlphaFoldDB" id="A0A1G1YV76"/>
<reference evidence="1 2" key="1">
    <citation type="journal article" date="2016" name="Nat. Commun.">
        <title>Thousands of microbial genomes shed light on interconnected biogeochemical processes in an aquifer system.</title>
        <authorList>
            <person name="Anantharaman K."/>
            <person name="Brown C.T."/>
            <person name="Hug L.A."/>
            <person name="Sharon I."/>
            <person name="Castelle C.J."/>
            <person name="Probst A.J."/>
            <person name="Thomas B.C."/>
            <person name="Singh A."/>
            <person name="Wilkins M.J."/>
            <person name="Karaoz U."/>
            <person name="Brodie E.L."/>
            <person name="Williams K.H."/>
            <person name="Hubbard S.S."/>
            <person name="Banfield J.F."/>
        </authorList>
    </citation>
    <scope>NUCLEOTIDE SEQUENCE [LARGE SCALE GENOMIC DNA]</scope>
</reference>
<dbReference type="Proteomes" id="UP000178122">
    <property type="component" value="Unassembled WGS sequence"/>
</dbReference>
<sequence length="121" mass="13274">MFTAEAGIVGKFPCWIAGDVVLDTDGCLSGAVGEAAFDIINLFDGVAKELFLSGAMRTPESAVEFDVFFGETVGEVVVVREWFEVEVEERDECEDEQNDEPGFGEFEEILGGYLYGLFSIH</sequence>
<proteinExistence type="predicted"/>
<accession>A0A1G1YV76</accession>
<evidence type="ECO:0000313" key="2">
    <source>
        <dbReference type="Proteomes" id="UP000178122"/>
    </source>
</evidence>
<evidence type="ECO:0000313" key="1">
    <source>
        <dbReference type="EMBL" id="OGY55676.1"/>
    </source>
</evidence>
<protein>
    <submittedName>
        <fullName evidence="1">Uncharacterized protein</fullName>
    </submittedName>
</protein>
<gene>
    <name evidence="1" type="ORF">A2912_06200</name>
</gene>
<comment type="caution">
    <text evidence="1">The sequence shown here is derived from an EMBL/GenBank/DDBJ whole genome shotgun (WGS) entry which is preliminary data.</text>
</comment>
<organism evidence="1 2">
    <name type="scientific">Candidatus Buchananbacteria bacterium RIFCSPLOWO2_01_FULL_40_23b</name>
    <dbReference type="NCBI Taxonomy" id="1797544"/>
    <lineage>
        <taxon>Bacteria</taxon>
        <taxon>Candidatus Buchananiibacteriota</taxon>
    </lineage>
</organism>
<dbReference type="EMBL" id="MHIN01000008">
    <property type="protein sequence ID" value="OGY55676.1"/>
    <property type="molecule type" value="Genomic_DNA"/>
</dbReference>